<evidence type="ECO:0000256" key="6">
    <source>
        <dbReference type="SAM" id="Phobius"/>
    </source>
</evidence>
<dbReference type="AlphaFoldDB" id="A0A540MEU9"/>
<proteinExistence type="inferred from homology"/>
<evidence type="ECO:0000256" key="3">
    <source>
        <dbReference type="ARBA" id="ARBA00022692"/>
    </source>
</evidence>
<feature type="transmembrane region" description="Helical" evidence="6">
    <location>
        <begin position="84"/>
        <end position="103"/>
    </location>
</feature>
<organism evidence="7 8">
    <name type="scientific">Malus baccata</name>
    <name type="common">Siberian crab apple</name>
    <name type="synonym">Pyrus baccata</name>
    <dbReference type="NCBI Taxonomy" id="106549"/>
    <lineage>
        <taxon>Eukaryota</taxon>
        <taxon>Viridiplantae</taxon>
        <taxon>Streptophyta</taxon>
        <taxon>Embryophyta</taxon>
        <taxon>Tracheophyta</taxon>
        <taxon>Spermatophyta</taxon>
        <taxon>Magnoliopsida</taxon>
        <taxon>eudicotyledons</taxon>
        <taxon>Gunneridae</taxon>
        <taxon>Pentapetalae</taxon>
        <taxon>rosids</taxon>
        <taxon>fabids</taxon>
        <taxon>Rosales</taxon>
        <taxon>Rosaceae</taxon>
        <taxon>Amygdaloideae</taxon>
        <taxon>Maleae</taxon>
        <taxon>Malus</taxon>
    </lineage>
</organism>
<dbReference type="EMBL" id="VIEB01000276">
    <property type="protein sequence ID" value="TQD97266.1"/>
    <property type="molecule type" value="Genomic_DNA"/>
</dbReference>
<keyword evidence="8" id="KW-1185">Reference proteome</keyword>
<sequence>MSTGNTESICEASITWTPVHIAFCALCGILGGTVGGLLGSGGGFILEIGVIPQVASATATFVMTFSSSLSVVEFYLLKRFPIPYAIYLTSMSILAGFWGQFLVRRVVAILKRASIIVFIISGVIFASAITMGVIGIKTSIQMIANHEFMGFLEFCSSQ</sequence>
<feature type="transmembrane region" description="Helical" evidence="6">
    <location>
        <begin position="20"/>
        <end position="38"/>
    </location>
</feature>
<dbReference type="Proteomes" id="UP000315295">
    <property type="component" value="Unassembled WGS sequence"/>
</dbReference>
<dbReference type="STRING" id="106549.A0A540MEU9"/>
<gene>
    <name evidence="7" type="ORF">C1H46_017107</name>
</gene>
<evidence type="ECO:0000313" key="8">
    <source>
        <dbReference type="Proteomes" id="UP000315295"/>
    </source>
</evidence>
<dbReference type="GO" id="GO:0016020">
    <property type="term" value="C:membrane"/>
    <property type="evidence" value="ECO:0007669"/>
    <property type="project" value="UniProtKB-SubCell"/>
</dbReference>
<evidence type="ECO:0000256" key="1">
    <source>
        <dbReference type="ARBA" id="ARBA00004141"/>
    </source>
</evidence>
<feature type="transmembrane region" description="Helical" evidence="6">
    <location>
        <begin position="50"/>
        <end position="72"/>
    </location>
</feature>
<evidence type="ECO:0008006" key="9">
    <source>
        <dbReference type="Google" id="ProtNLM"/>
    </source>
</evidence>
<evidence type="ECO:0000313" key="7">
    <source>
        <dbReference type="EMBL" id="TQD97266.1"/>
    </source>
</evidence>
<dbReference type="Pfam" id="PF01925">
    <property type="entry name" value="TauE"/>
    <property type="match status" value="1"/>
</dbReference>
<feature type="transmembrane region" description="Helical" evidence="6">
    <location>
        <begin position="115"/>
        <end position="136"/>
    </location>
</feature>
<dbReference type="PANTHER" id="PTHR14255">
    <property type="entry name" value="CEREBLON"/>
    <property type="match status" value="1"/>
</dbReference>
<dbReference type="GO" id="GO:0016567">
    <property type="term" value="P:protein ubiquitination"/>
    <property type="evidence" value="ECO:0007669"/>
    <property type="project" value="TreeGrafter"/>
</dbReference>
<comment type="similarity">
    <text evidence="2">Belongs to the 4-toluene sulfonate uptake permease (TSUP) (TC 2.A.102) family.</text>
</comment>
<evidence type="ECO:0000256" key="4">
    <source>
        <dbReference type="ARBA" id="ARBA00022989"/>
    </source>
</evidence>
<reference evidence="7 8" key="1">
    <citation type="journal article" date="2019" name="G3 (Bethesda)">
        <title>Sequencing of a Wild Apple (Malus baccata) Genome Unravels the Differences Between Cultivated and Wild Apple Species Regarding Disease Resistance and Cold Tolerance.</title>
        <authorList>
            <person name="Chen X."/>
        </authorList>
    </citation>
    <scope>NUCLEOTIDE SEQUENCE [LARGE SCALE GENOMIC DNA]</scope>
    <source>
        <strain evidence="8">cv. Shandingzi</strain>
        <tissue evidence="7">Leaves</tissue>
    </source>
</reference>
<keyword evidence="5 6" id="KW-0472">Membrane</keyword>
<keyword evidence="3 6" id="KW-0812">Transmembrane</keyword>
<protein>
    <recommendedName>
        <fullName evidence="9">Sulfite exporter TauE/SafE family protein</fullName>
    </recommendedName>
</protein>
<keyword evidence="4 6" id="KW-1133">Transmembrane helix</keyword>
<comment type="subcellular location">
    <subcellularLocation>
        <location evidence="1">Membrane</location>
        <topology evidence="1">Multi-pass membrane protein</topology>
    </subcellularLocation>
</comment>
<dbReference type="PANTHER" id="PTHR14255:SF5">
    <property type="entry name" value="SULFITE EXPORTER TAUE_SAFE FAMILY PROTEIN 4"/>
    <property type="match status" value="1"/>
</dbReference>
<evidence type="ECO:0000256" key="2">
    <source>
        <dbReference type="ARBA" id="ARBA00009142"/>
    </source>
</evidence>
<accession>A0A540MEU9</accession>
<evidence type="ECO:0000256" key="5">
    <source>
        <dbReference type="ARBA" id="ARBA00023136"/>
    </source>
</evidence>
<comment type="caution">
    <text evidence="7">The sequence shown here is derived from an EMBL/GenBank/DDBJ whole genome shotgun (WGS) entry which is preliminary data.</text>
</comment>
<name>A0A540MEU9_MALBA</name>
<dbReference type="InterPro" id="IPR002781">
    <property type="entry name" value="TM_pro_TauE-like"/>
</dbReference>
<dbReference type="GO" id="GO:0031464">
    <property type="term" value="C:Cul4A-RING E3 ubiquitin ligase complex"/>
    <property type="evidence" value="ECO:0007669"/>
    <property type="project" value="TreeGrafter"/>
</dbReference>